<protein>
    <submittedName>
        <fullName evidence="5">Endoribonuclease Dicer</fullName>
    </submittedName>
</protein>
<evidence type="ECO:0000256" key="1">
    <source>
        <dbReference type="ARBA" id="ARBA00006768"/>
    </source>
</evidence>
<dbReference type="Pfam" id="PF03633">
    <property type="entry name" value="Glyco_hydro_65C"/>
    <property type="match status" value="1"/>
</dbReference>
<name>A0ABQ8UIK8_9EUKA</name>
<accession>A0ABQ8UIK8</accession>
<dbReference type="PANTHER" id="PTHR11051:SF8">
    <property type="entry name" value="PROTEIN-GLUCOSYLGALACTOSYLHYDROXYLYSINE GLUCOSIDASE"/>
    <property type="match status" value="1"/>
</dbReference>
<evidence type="ECO:0000256" key="3">
    <source>
        <dbReference type="SAM" id="SignalP"/>
    </source>
</evidence>
<proteinExistence type="inferred from homology"/>
<feature type="compositionally biased region" description="Polar residues" evidence="2">
    <location>
        <begin position="635"/>
        <end position="644"/>
    </location>
</feature>
<keyword evidence="3" id="KW-0732">Signal</keyword>
<evidence type="ECO:0000313" key="5">
    <source>
        <dbReference type="EMBL" id="KAJ4458271.1"/>
    </source>
</evidence>
<dbReference type="Gene3D" id="2.60.420.10">
    <property type="entry name" value="Maltose phosphorylase, domain 3"/>
    <property type="match status" value="1"/>
</dbReference>
<evidence type="ECO:0000256" key="2">
    <source>
        <dbReference type="SAM" id="MobiDB-lite"/>
    </source>
</evidence>
<dbReference type="EMBL" id="JAPMOS010000032">
    <property type="protein sequence ID" value="KAJ4458271.1"/>
    <property type="molecule type" value="Genomic_DNA"/>
</dbReference>
<dbReference type="Proteomes" id="UP001141327">
    <property type="component" value="Unassembled WGS sequence"/>
</dbReference>
<evidence type="ECO:0000259" key="4">
    <source>
        <dbReference type="Pfam" id="PF03633"/>
    </source>
</evidence>
<dbReference type="PANTHER" id="PTHR11051">
    <property type="entry name" value="GLYCOSYL HYDROLASE-RELATED"/>
    <property type="match status" value="1"/>
</dbReference>
<feature type="domain" description="Glycoside hydrolase family 65 C-terminal" evidence="4">
    <location>
        <begin position="738"/>
        <end position="788"/>
    </location>
</feature>
<dbReference type="InterPro" id="IPR005194">
    <property type="entry name" value="Glyco_hydro_65_C"/>
</dbReference>
<keyword evidence="6" id="KW-1185">Reference proteome</keyword>
<feature type="signal peptide" evidence="3">
    <location>
        <begin position="1"/>
        <end position="23"/>
    </location>
</feature>
<sequence>MKPHSQQFLGLILVALLASSAYAQEAPFEGAPSEWTEKIARAGLLWGPTEPAVRLETSVANGYFGWVVASNDLYIQGVFNGAATKGPSHRARVPSYLNLLLKDSEPYASAIDMECNAFYRRSRYSAGLFKHIDVEQTIFASAIDMHILVHLITVNNTLDQTATIEIQRSTGDASKDITFTSVAENDDFERYLGKTNIPELATSTSTAVGIATSKPAVVKVPGQSSQTFAFVTAACTSIDQPATADVSACAQTHYQMWMARYGGGAAVGKANPLADQCAAWRTRYAGSGIDVEGNLPLAQSVNSSYFYIMTSLNPDHAPTRRVDVPPVAYLSPVDAKAMMEYRYARLQGARLKARSYDPPYRGPSSLPPTHTHTPRSDWLRVVDIWIPRSAPSRARRPTPVGGHGQLEQHITPDVAWALMQYYLLTNDTDWLAERAYPILKEIGAWIASRVTPCHCRPVRMGAACQYCVESAQNPHMHTTPHTPHTRTPRTPIQSISPPFQVADLTPHPPTHTHLPLSGVIPPDEYVENVNNSAYTNAAMQAAHLVGEKPAPEWTTIADNIYIPYDPTTMVHPEYDGYDGRQIKQADVIMMPYPLGFDMSAASRRADLLRYVNVTDPKGPSQQGVRTPDTRHPGITTRTDQTPPTGDSFAHGCSDIRAVSSTSLVFVLFSRPAMTFAMETIGFIDLDDAESAARYFPQAYANIHPPFGVWTETPTDGAVNFITGAGGFLQSMLNGYGGMRVRPTGMRFRPRLPPDTDAITMRQVAYLGAAVTVRATPKSLTLRLDKGLPVGPACPAWQVTSTTTGTRVGVPLGTNVALAPADEYLLSCLW</sequence>
<feature type="chain" id="PRO_5047127851" evidence="3">
    <location>
        <begin position="24"/>
        <end position="829"/>
    </location>
</feature>
<dbReference type="InterPro" id="IPR008928">
    <property type="entry name" value="6-hairpin_glycosidase_sf"/>
</dbReference>
<feature type="region of interest" description="Disordered" evidence="2">
    <location>
        <begin position="614"/>
        <end position="646"/>
    </location>
</feature>
<dbReference type="InterPro" id="IPR012341">
    <property type="entry name" value="6hp_glycosidase-like_sf"/>
</dbReference>
<organism evidence="5 6">
    <name type="scientific">Paratrimastix pyriformis</name>
    <dbReference type="NCBI Taxonomy" id="342808"/>
    <lineage>
        <taxon>Eukaryota</taxon>
        <taxon>Metamonada</taxon>
        <taxon>Preaxostyla</taxon>
        <taxon>Paratrimastigidae</taxon>
        <taxon>Paratrimastix</taxon>
    </lineage>
</organism>
<comment type="similarity">
    <text evidence="1">Belongs to the glycosyl hydrolase 65 family.</text>
</comment>
<comment type="caution">
    <text evidence="5">The sequence shown here is derived from an EMBL/GenBank/DDBJ whole genome shotgun (WGS) entry which is preliminary data.</text>
</comment>
<gene>
    <name evidence="5" type="ORF">PAPYR_6097</name>
</gene>
<dbReference type="Gene3D" id="1.50.10.10">
    <property type="match status" value="2"/>
</dbReference>
<dbReference type="SUPFAM" id="SSF48208">
    <property type="entry name" value="Six-hairpin glycosidases"/>
    <property type="match status" value="1"/>
</dbReference>
<evidence type="ECO:0000313" key="6">
    <source>
        <dbReference type="Proteomes" id="UP001141327"/>
    </source>
</evidence>
<reference evidence="5" key="1">
    <citation type="journal article" date="2022" name="bioRxiv">
        <title>Genomics of Preaxostyla Flagellates Illuminates Evolutionary Transitions and the Path Towards Mitochondrial Loss.</title>
        <authorList>
            <person name="Novak L.V.F."/>
            <person name="Treitli S.C."/>
            <person name="Pyrih J."/>
            <person name="Halakuc P."/>
            <person name="Pipaliya S.V."/>
            <person name="Vacek V."/>
            <person name="Brzon O."/>
            <person name="Soukal P."/>
            <person name="Eme L."/>
            <person name="Dacks J.B."/>
            <person name="Karnkowska A."/>
            <person name="Elias M."/>
            <person name="Hampl V."/>
        </authorList>
    </citation>
    <scope>NUCLEOTIDE SEQUENCE</scope>
    <source>
        <strain evidence="5">RCP-MX</strain>
    </source>
</reference>